<evidence type="ECO:0000256" key="14">
    <source>
        <dbReference type="ARBA" id="ARBA00039103"/>
    </source>
</evidence>
<evidence type="ECO:0000256" key="8">
    <source>
        <dbReference type="ARBA" id="ARBA00022796"/>
    </source>
</evidence>
<dbReference type="GO" id="GO:0005886">
    <property type="term" value="C:plasma membrane"/>
    <property type="evidence" value="ECO:0007669"/>
    <property type="project" value="UniProtKB-SubCell"/>
</dbReference>
<keyword evidence="8" id="KW-0187">Copper transport</keyword>
<evidence type="ECO:0000256" key="2">
    <source>
        <dbReference type="ARBA" id="ARBA00006024"/>
    </source>
</evidence>
<dbReference type="InterPro" id="IPR023299">
    <property type="entry name" value="ATPase_P-typ_cyto_dom_N"/>
</dbReference>
<feature type="domain" description="P-type ATPase A" evidence="17">
    <location>
        <begin position="122"/>
        <end position="220"/>
    </location>
</feature>
<evidence type="ECO:0000259" key="17">
    <source>
        <dbReference type="Pfam" id="PF00122"/>
    </source>
</evidence>
<dbReference type="NCBIfam" id="TIGR01511">
    <property type="entry name" value="ATPase-IB1_Cu"/>
    <property type="match status" value="1"/>
</dbReference>
<keyword evidence="10" id="KW-1278">Translocase</keyword>
<dbReference type="SUPFAM" id="SSF81653">
    <property type="entry name" value="Calcium ATPase, transduction domain A"/>
    <property type="match status" value="1"/>
</dbReference>
<dbReference type="Pfam" id="PF00122">
    <property type="entry name" value="E1-E2_ATPase"/>
    <property type="match status" value="1"/>
</dbReference>
<dbReference type="NCBIfam" id="TIGR01525">
    <property type="entry name" value="ATPase-IB_hvy"/>
    <property type="match status" value="1"/>
</dbReference>
<evidence type="ECO:0000256" key="16">
    <source>
        <dbReference type="RuleBase" id="RU362081"/>
    </source>
</evidence>
<reference evidence="18" key="1">
    <citation type="submission" date="2019-04" db="EMBL/GenBank/DDBJ databases">
        <title>Evolution of Biomass-Degrading Anaerobic Consortia Revealed by Metagenomics.</title>
        <authorList>
            <person name="Peng X."/>
        </authorList>
    </citation>
    <scope>NUCLEOTIDE SEQUENCE</scope>
    <source>
        <strain evidence="18">SIG551</strain>
    </source>
</reference>
<protein>
    <recommendedName>
        <fullName evidence="14">Cd(2+)-exporting ATPase</fullName>
        <ecNumber evidence="14">7.2.2.21</ecNumber>
    </recommendedName>
</protein>
<evidence type="ECO:0000313" key="19">
    <source>
        <dbReference type="Proteomes" id="UP000754750"/>
    </source>
</evidence>
<evidence type="ECO:0000256" key="15">
    <source>
        <dbReference type="ARBA" id="ARBA00049338"/>
    </source>
</evidence>
<keyword evidence="13 16" id="KW-0472">Membrane</keyword>
<dbReference type="SUPFAM" id="SSF56784">
    <property type="entry name" value="HAD-like"/>
    <property type="match status" value="1"/>
</dbReference>
<keyword evidence="7 16" id="KW-0547">Nucleotide-binding</keyword>
<dbReference type="PANTHER" id="PTHR48085">
    <property type="entry name" value="CADMIUM/ZINC-TRANSPORTING ATPASE HMA2-RELATED"/>
    <property type="match status" value="1"/>
</dbReference>
<dbReference type="SFLD" id="SFLDG00002">
    <property type="entry name" value="C1.7:_P-type_atpase_like"/>
    <property type="match status" value="1"/>
</dbReference>
<dbReference type="InterPro" id="IPR018303">
    <property type="entry name" value="ATPase_P-typ_P_site"/>
</dbReference>
<keyword evidence="5 16" id="KW-0812">Transmembrane</keyword>
<dbReference type="InterPro" id="IPR044492">
    <property type="entry name" value="P_typ_ATPase_HD_dom"/>
</dbReference>
<dbReference type="InterPro" id="IPR001757">
    <property type="entry name" value="P_typ_ATPase"/>
</dbReference>
<dbReference type="SFLD" id="SFLDS00003">
    <property type="entry name" value="Haloacid_Dehalogenase"/>
    <property type="match status" value="1"/>
</dbReference>
<evidence type="ECO:0000256" key="9">
    <source>
        <dbReference type="ARBA" id="ARBA00022840"/>
    </source>
</evidence>
<comment type="caution">
    <text evidence="18">The sequence shown here is derived from an EMBL/GenBank/DDBJ whole genome shotgun (WGS) entry which is preliminary data.</text>
</comment>
<keyword evidence="12" id="KW-0186">Copper</keyword>
<dbReference type="AlphaFoldDB" id="A0A928KSM1"/>
<organism evidence="18 19">
    <name type="scientific">Faecalispora sporosphaeroides</name>
    <dbReference type="NCBI Taxonomy" id="1549"/>
    <lineage>
        <taxon>Bacteria</taxon>
        <taxon>Bacillati</taxon>
        <taxon>Bacillota</taxon>
        <taxon>Clostridia</taxon>
        <taxon>Eubacteriales</taxon>
        <taxon>Oscillospiraceae</taxon>
        <taxon>Faecalispora</taxon>
    </lineage>
</organism>
<keyword evidence="6 16" id="KW-0479">Metal-binding</keyword>
<keyword evidence="8" id="KW-0406">Ion transport</keyword>
<dbReference type="GO" id="GO:0016887">
    <property type="term" value="F:ATP hydrolysis activity"/>
    <property type="evidence" value="ECO:0007669"/>
    <property type="project" value="InterPro"/>
</dbReference>
<keyword evidence="9 16" id="KW-0067">ATP-binding</keyword>
<feature type="transmembrane region" description="Helical" evidence="16">
    <location>
        <begin position="571"/>
        <end position="594"/>
    </location>
</feature>
<sequence>MWKTIRNTLTDEEKRSLALVIISGAALLLSLTNALGGVLPFDIAWVAIVLCGIPIVIGSAAAVIREHDIKADVLVSIALIASLCIGEYFAAGEVAFIMAIGTLLEDATARKSRKGIEKLIHLTPKTARIRQNGEMKRIPAEQVKAGDTLVVFAGETIACDGVITAGETTVDQSVMTGESIPADKAVGDEVISGTINQFGTFEMRAAKDGGDSSLQRMIRLAGEADANKAPIVKLADRWATWLVAAALGIAGATWLFTGELIRAVTVLVVFCPCAFILATPTAVMAGIGNAARFGILVRSGEALQRFSEIDSVAFDKTGTLTHGRPAVTGMKSYAPSLPADELLRLAALAEQHSEHPLGKAILAEYLRRGGKAQEVREFALTGGMGVHALVEGRRILAGKADFLKKEGTPLPPAAHKDATDFLEQGATVVYVSIDGAFAGFLALADSLRPTAKDLIGELKAAGIHSILLTGDNETTARHIAAQAGLEEVRPNLLPEEKSRAIQAYRSEGKTICMIGDGVNDTLALKTAFAGIAMGGIGSDIAVEAADAVLVGDNIERIPYLFRMAKKSMKRVNFNIAVAMAWNGIAVFLSAAGMLSPVTAALVHNVGSVFVVVSSALLITTKDR</sequence>
<dbReference type="GO" id="GO:0046872">
    <property type="term" value="F:metal ion binding"/>
    <property type="evidence" value="ECO:0007669"/>
    <property type="project" value="UniProtKB-KW"/>
</dbReference>
<evidence type="ECO:0000256" key="10">
    <source>
        <dbReference type="ARBA" id="ARBA00022967"/>
    </source>
</evidence>
<comment type="catalytic activity">
    <reaction evidence="15">
        <text>Cd(2+)(in) + ATP + H2O = Cd(2+)(out) + ADP + phosphate + H(+)</text>
        <dbReference type="Rhea" id="RHEA:12132"/>
        <dbReference type="ChEBI" id="CHEBI:15377"/>
        <dbReference type="ChEBI" id="CHEBI:15378"/>
        <dbReference type="ChEBI" id="CHEBI:30616"/>
        <dbReference type="ChEBI" id="CHEBI:43474"/>
        <dbReference type="ChEBI" id="CHEBI:48775"/>
        <dbReference type="ChEBI" id="CHEBI:456216"/>
        <dbReference type="EC" id="7.2.2.21"/>
    </reaction>
</comment>
<evidence type="ECO:0000256" key="6">
    <source>
        <dbReference type="ARBA" id="ARBA00022723"/>
    </source>
</evidence>
<evidence type="ECO:0000256" key="12">
    <source>
        <dbReference type="ARBA" id="ARBA00023008"/>
    </source>
</evidence>
<dbReference type="FunFam" id="2.70.150.10:FF:000020">
    <property type="entry name" value="Copper-exporting P-type ATPase A"/>
    <property type="match status" value="1"/>
</dbReference>
<evidence type="ECO:0000256" key="3">
    <source>
        <dbReference type="ARBA" id="ARBA00022475"/>
    </source>
</evidence>
<feature type="transmembrane region" description="Helical" evidence="16">
    <location>
        <begin position="238"/>
        <end position="257"/>
    </location>
</feature>
<dbReference type="Gene3D" id="3.40.50.1000">
    <property type="entry name" value="HAD superfamily/HAD-like"/>
    <property type="match status" value="1"/>
</dbReference>
<dbReference type="GO" id="GO:0006825">
    <property type="term" value="P:copper ion transport"/>
    <property type="evidence" value="ECO:0007669"/>
    <property type="project" value="UniProtKB-KW"/>
</dbReference>
<dbReference type="InterPro" id="IPR059000">
    <property type="entry name" value="ATPase_P-type_domA"/>
</dbReference>
<proteinExistence type="inferred from homology"/>
<dbReference type="EC" id="7.2.2.21" evidence="14"/>
<dbReference type="GO" id="GO:0005524">
    <property type="term" value="F:ATP binding"/>
    <property type="evidence" value="ECO:0007669"/>
    <property type="project" value="UniProtKB-UniRule"/>
</dbReference>
<dbReference type="InterPro" id="IPR008250">
    <property type="entry name" value="ATPase_P-typ_transduc_dom_A_sf"/>
</dbReference>
<dbReference type="GO" id="GO:0008551">
    <property type="term" value="F:P-type cadmium transporter activity"/>
    <property type="evidence" value="ECO:0007669"/>
    <property type="project" value="UniProtKB-EC"/>
</dbReference>
<comment type="subcellular location">
    <subcellularLocation>
        <location evidence="1">Cell membrane</location>
        <topology evidence="1">Multi-pass membrane protein</topology>
    </subcellularLocation>
</comment>
<evidence type="ECO:0000256" key="13">
    <source>
        <dbReference type="ARBA" id="ARBA00023136"/>
    </source>
</evidence>
<dbReference type="NCBIfam" id="TIGR01494">
    <property type="entry name" value="ATPase_P-type"/>
    <property type="match status" value="1"/>
</dbReference>
<dbReference type="InterPro" id="IPR051014">
    <property type="entry name" value="Cation_Transport_ATPase_IB"/>
</dbReference>
<dbReference type="Gene3D" id="2.70.150.10">
    <property type="entry name" value="Calcium-transporting ATPase, cytoplasmic transduction domain A"/>
    <property type="match status" value="1"/>
</dbReference>
<dbReference type="PROSITE" id="PS00154">
    <property type="entry name" value="ATPASE_E1_E2"/>
    <property type="match status" value="1"/>
</dbReference>
<accession>A0A928KSM1</accession>
<evidence type="ECO:0000256" key="1">
    <source>
        <dbReference type="ARBA" id="ARBA00004651"/>
    </source>
</evidence>
<feature type="transmembrane region" description="Helical" evidence="16">
    <location>
        <begin position="16"/>
        <end position="36"/>
    </location>
</feature>
<name>A0A928KSM1_9FIRM</name>
<dbReference type="Proteomes" id="UP000754750">
    <property type="component" value="Unassembled WGS sequence"/>
</dbReference>
<keyword evidence="4" id="KW-0104">Cadmium</keyword>
<gene>
    <name evidence="18" type="ORF">E7512_10135</name>
</gene>
<evidence type="ECO:0000313" key="18">
    <source>
        <dbReference type="EMBL" id="MBE6833918.1"/>
    </source>
</evidence>
<dbReference type="SFLD" id="SFLDF00027">
    <property type="entry name" value="p-type_atpase"/>
    <property type="match status" value="1"/>
</dbReference>
<dbReference type="RefSeq" id="WP_326840710.1">
    <property type="nucleotide sequence ID" value="NZ_SVNY01000005.1"/>
</dbReference>
<evidence type="ECO:0000256" key="4">
    <source>
        <dbReference type="ARBA" id="ARBA00022539"/>
    </source>
</evidence>
<keyword evidence="3 16" id="KW-1003">Cell membrane</keyword>
<feature type="transmembrane region" description="Helical" evidence="16">
    <location>
        <begin position="263"/>
        <end position="288"/>
    </location>
</feature>
<dbReference type="Pfam" id="PF00702">
    <property type="entry name" value="Hydrolase"/>
    <property type="match status" value="1"/>
</dbReference>
<dbReference type="InterPro" id="IPR023298">
    <property type="entry name" value="ATPase_P-typ_TM_dom_sf"/>
</dbReference>
<feature type="transmembrane region" description="Helical" evidence="16">
    <location>
        <begin position="43"/>
        <end position="64"/>
    </location>
</feature>
<feature type="transmembrane region" description="Helical" evidence="16">
    <location>
        <begin position="600"/>
        <end position="619"/>
    </location>
</feature>
<dbReference type="PRINTS" id="PR00119">
    <property type="entry name" value="CATATPASE"/>
</dbReference>
<keyword evidence="11 16" id="KW-1133">Transmembrane helix</keyword>
<dbReference type="InterPro" id="IPR036412">
    <property type="entry name" value="HAD-like_sf"/>
</dbReference>
<evidence type="ECO:0000256" key="5">
    <source>
        <dbReference type="ARBA" id="ARBA00022692"/>
    </source>
</evidence>
<dbReference type="InterPro" id="IPR023214">
    <property type="entry name" value="HAD_sf"/>
</dbReference>
<dbReference type="PANTHER" id="PTHR48085:SF5">
    <property type="entry name" value="CADMIUM_ZINC-TRANSPORTING ATPASE HMA4-RELATED"/>
    <property type="match status" value="1"/>
</dbReference>
<evidence type="ECO:0000256" key="11">
    <source>
        <dbReference type="ARBA" id="ARBA00022989"/>
    </source>
</evidence>
<comment type="similarity">
    <text evidence="2 16">Belongs to the cation transport ATPase (P-type) (TC 3.A.3) family. Type IB subfamily.</text>
</comment>
<keyword evidence="8" id="KW-0813">Transport</keyword>
<dbReference type="InterPro" id="IPR027256">
    <property type="entry name" value="P-typ_ATPase_IB"/>
</dbReference>
<dbReference type="Gene3D" id="3.40.1110.10">
    <property type="entry name" value="Calcium-transporting ATPase, cytoplasmic domain N"/>
    <property type="match status" value="1"/>
</dbReference>
<dbReference type="EMBL" id="SVNY01000005">
    <property type="protein sequence ID" value="MBE6833918.1"/>
    <property type="molecule type" value="Genomic_DNA"/>
</dbReference>
<dbReference type="SUPFAM" id="SSF81665">
    <property type="entry name" value="Calcium ATPase, transmembrane domain M"/>
    <property type="match status" value="1"/>
</dbReference>
<evidence type="ECO:0000256" key="7">
    <source>
        <dbReference type="ARBA" id="ARBA00022741"/>
    </source>
</evidence>